<gene>
    <name evidence="1" type="ORF">POT9AD_2807</name>
</gene>
<sequence>MPWLEEIDHGVMVDLYPINIGIRREMSALWSIFFDLYRFLLGVQKQAAAWAGSSGKASGQASGVVRFGRAAGR</sequence>
<organism evidence="1">
    <name type="scientific">Ectopseudomonas oleovorans</name>
    <name type="common">Pseudomonas oleovorans</name>
    <dbReference type="NCBI Taxonomy" id="301"/>
    <lineage>
        <taxon>Bacteria</taxon>
        <taxon>Pseudomonadati</taxon>
        <taxon>Pseudomonadota</taxon>
        <taxon>Gammaproteobacteria</taxon>
        <taxon>Pseudomonadales</taxon>
        <taxon>Pseudomonadaceae</taxon>
        <taxon>Ectopseudomonas</taxon>
    </lineage>
</organism>
<evidence type="ECO:0000313" key="1">
    <source>
        <dbReference type="EMBL" id="VDN63782.1"/>
    </source>
</evidence>
<reference evidence="1" key="1">
    <citation type="submission" date="2018-11" db="EMBL/GenBank/DDBJ databases">
        <authorList>
            <consortium name="Genoscope - CEA"/>
            <person name="William W."/>
        </authorList>
    </citation>
    <scope>NUCLEOTIDE SEQUENCE [LARGE SCALE GENOMIC DNA]</scope>
    <source>
        <strain evidence="1">T9AD</strain>
    </source>
</reference>
<protein>
    <submittedName>
        <fullName evidence="1">Uncharacterized protein</fullName>
    </submittedName>
</protein>
<proteinExistence type="predicted"/>
<dbReference type="EMBL" id="LR130779">
    <property type="protein sequence ID" value="VDN63782.1"/>
    <property type="molecule type" value="Genomic_DNA"/>
</dbReference>
<name>A0A653B545_ECTOL</name>
<accession>A0A653B545</accession>
<dbReference type="AlphaFoldDB" id="A0A653B545"/>